<comment type="caution">
    <text evidence="2">The sequence shown here is derived from an EMBL/GenBank/DDBJ whole genome shotgun (WGS) entry which is preliminary data.</text>
</comment>
<dbReference type="EMBL" id="SDRB02011074">
    <property type="protein sequence ID" value="THG03000.1"/>
    <property type="molecule type" value="Genomic_DNA"/>
</dbReference>
<feature type="region of interest" description="Disordered" evidence="1">
    <location>
        <begin position="89"/>
        <end position="124"/>
    </location>
</feature>
<feature type="region of interest" description="Disordered" evidence="1">
    <location>
        <begin position="333"/>
        <end position="353"/>
    </location>
</feature>
<dbReference type="Proteomes" id="UP000306102">
    <property type="component" value="Unassembled WGS sequence"/>
</dbReference>
<evidence type="ECO:0000256" key="1">
    <source>
        <dbReference type="SAM" id="MobiDB-lite"/>
    </source>
</evidence>
<feature type="compositionally biased region" description="Polar residues" evidence="1">
    <location>
        <begin position="240"/>
        <end position="250"/>
    </location>
</feature>
<dbReference type="STRING" id="542762.A0A4S4DJG1"/>
<keyword evidence="3" id="KW-1185">Reference proteome</keyword>
<protein>
    <submittedName>
        <fullName evidence="2">Uncharacterized protein</fullName>
    </submittedName>
</protein>
<proteinExistence type="predicted"/>
<dbReference type="AlphaFoldDB" id="A0A4S4DJG1"/>
<feature type="compositionally biased region" description="Polar residues" evidence="1">
    <location>
        <begin position="164"/>
        <end position="190"/>
    </location>
</feature>
<feature type="compositionally biased region" description="Basic and acidic residues" evidence="1">
    <location>
        <begin position="213"/>
        <end position="238"/>
    </location>
</feature>
<reference evidence="2 3" key="1">
    <citation type="journal article" date="2018" name="Proc. Natl. Acad. Sci. U.S.A.">
        <title>Draft genome sequence of Camellia sinensis var. sinensis provides insights into the evolution of the tea genome and tea quality.</title>
        <authorList>
            <person name="Wei C."/>
            <person name="Yang H."/>
            <person name="Wang S."/>
            <person name="Zhao J."/>
            <person name="Liu C."/>
            <person name="Gao L."/>
            <person name="Xia E."/>
            <person name="Lu Y."/>
            <person name="Tai Y."/>
            <person name="She G."/>
            <person name="Sun J."/>
            <person name="Cao H."/>
            <person name="Tong W."/>
            <person name="Gao Q."/>
            <person name="Li Y."/>
            <person name="Deng W."/>
            <person name="Jiang X."/>
            <person name="Wang W."/>
            <person name="Chen Q."/>
            <person name="Zhang S."/>
            <person name="Li H."/>
            <person name="Wu J."/>
            <person name="Wang P."/>
            <person name="Li P."/>
            <person name="Shi C."/>
            <person name="Zheng F."/>
            <person name="Jian J."/>
            <person name="Huang B."/>
            <person name="Shan D."/>
            <person name="Shi M."/>
            <person name="Fang C."/>
            <person name="Yue Y."/>
            <person name="Li F."/>
            <person name="Li D."/>
            <person name="Wei S."/>
            <person name="Han B."/>
            <person name="Jiang C."/>
            <person name="Yin Y."/>
            <person name="Xia T."/>
            <person name="Zhang Z."/>
            <person name="Bennetzen J.L."/>
            <person name="Zhao S."/>
            <person name="Wan X."/>
        </authorList>
    </citation>
    <scope>NUCLEOTIDE SEQUENCE [LARGE SCALE GENOMIC DNA]</scope>
    <source>
        <strain evidence="3">cv. Shuchazao</strain>
        <tissue evidence="2">Leaf</tissue>
    </source>
</reference>
<evidence type="ECO:0000313" key="2">
    <source>
        <dbReference type="EMBL" id="THG03000.1"/>
    </source>
</evidence>
<sequence length="353" mass="38969">MPTTVEDALREPTVKLVELLEEKLQVKKQDLKPQLDLLEEANLRLYQGVKSPFVEAELECRIANLRRMKKVKENGGITDCQKRIVERSAACGSATSKRTSEENKTSLVSMKNEKPKLQSPKEMEKLQKPILRNSTIDRPAAARVTPCWLHPLPTWRGGGELLAPSTTHMLSSTEAKSSQPRKAISKSSGTENKKPELSTGRATKPSDAIDDSENIKELHSISSTEKDEVNRVLERDTLDDTSSSRNSPNGDFSIPVQDHAAQLDNLKGDNEVTSKASPILEDMTVSNGYVQFVPEMTIHRLPPSPSKALYSTALHIDEDGEGNENFSVSPEVSVVEMSTPPPNDKMAPEPIHS</sequence>
<name>A0A4S4DJG1_CAMSN</name>
<evidence type="ECO:0000313" key="3">
    <source>
        <dbReference type="Proteomes" id="UP000306102"/>
    </source>
</evidence>
<feature type="region of interest" description="Disordered" evidence="1">
    <location>
        <begin position="160"/>
        <end position="255"/>
    </location>
</feature>
<gene>
    <name evidence="2" type="ORF">TEA_023585</name>
</gene>
<feature type="compositionally biased region" description="Basic and acidic residues" evidence="1">
    <location>
        <begin position="111"/>
        <end position="124"/>
    </location>
</feature>
<accession>A0A4S4DJG1</accession>
<organism evidence="2 3">
    <name type="scientific">Camellia sinensis var. sinensis</name>
    <name type="common">China tea</name>
    <dbReference type="NCBI Taxonomy" id="542762"/>
    <lineage>
        <taxon>Eukaryota</taxon>
        <taxon>Viridiplantae</taxon>
        <taxon>Streptophyta</taxon>
        <taxon>Embryophyta</taxon>
        <taxon>Tracheophyta</taxon>
        <taxon>Spermatophyta</taxon>
        <taxon>Magnoliopsida</taxon>
        <taxon>eudicotyledons</taxon>
        <taxon>Gunneridae</taxon>
        <taxon>Pentapetalae</taxon>
        <taxon>asterids</taxon>
        <taxon>Ericales</taxon>
        <taxon>Theaceae</taxon>
        <taxon>Camellia</taxon>
    </lineage>
</organism>